<dbReference type="SFLD" id="SFLDS00019">
    <property type="entry name" value="Glutathione_Transferase_(cytos"/>
    <property type="match status" value="1"/>
</dbReference>
<dbReference type="SUPFAM" id="SSF52833">
    <property type="entry name" value="Thioredoxin-like"/>
    <property type="match status" value="1"/>
</dbReference>
<dbReference type="GO" id="GO:0006749">
    <property type="term" value="P:glutathione metabolic process"/>
    <property type="evidence" value="ECO:0007669"/>
    <property type="project" value="TreeGrafter"/>
</dbReference>
<accession>A0A4Q9MSN7</accession>
<dbReference type="SUPFAM" id="SSF47616">
    <property type="entry name" value="GST C-terminal domain-like"/>
    <property type="match status" value="1"/>
</dbReference>
<dbReference type="InterPro" id="IPR004046">
    <property type="entry name" value="GST_C"/>
</dbReference>
<evidence type="ECO:0000313" key="10">
    <source>
        <dbReference type="Proteomes" id="UP000292082"/>
    </source>
</evidence>
<evidence type="ECO:0000313" key="8">
    <source>
        <dbReference type="EMBL" id="TBU30128.1"/>
    </source>
</evidence>
<dbReference type="InterPro" id="IPR036282">
    <property type="entry name" value="Glutathione-S-Trfase_C_sf"/>
</dbReference>
<evidence type="ECO:0000259" key="7">
    <source>
        <dbReference type="PROSITE" id="PS50405"/>
    </source>
</evidence>
<dbReference type="FunFam" id="1.20.1050.10:FF:000004">
    <property type="entry name" value="Glutathione S-transferase F2"/>
    <property type="match status" value="1"/>
</dbReference>
<dbReference type="GO" id="GO:0043295">
    <property type="term" value="F:glutathione binding"/>
    <property type="evidence" value="ECO:0007669"/>
    <property type="project" value="TreeGrafter"/>
</dbReference>
<evidence type="ECO:0000259" key="6">
    <source>
        <dbReference type="PROSITE" id="PS50404"/>
    </source>
</evidence>
<dbReference type="EMBL" id="ML143408">
    <property type="protein sequence ID" value="TBU30128.1"/>
    <property type="molecule type" value="Genomic_DNA"/>
</dbReference>
<evidence type="ECO:0000313" key="9">
    <source>
        <dbReference type="EMBL" id="TBU61433.1"/>
    </source>
</evidence>
<dbReference type="PROSITE" id="PS50404">
    <property type="entry name" value="GST_NTER"/>
    <property type="match status" value="1"/>
</dbReference>
<evidence type="ECO:0000256" key="3">
    <source>
        <dbReference type="ARBA" id="ARBA00022679"/>
    </source>
</evidence>
<dbReference type="EC" id="2.5.1.18" evidence="2"/>
<gene>
    <name evidence="9" type="ORF">BD310DRAFT_813179</name>
    <name evidence="8" type="ORF">BD311DRAFT_659759</name>
</gene>
<dbReference type="Gene3D" id="3.40.30.10">
    <property type="entry name" value="Glutaredoxin"/>
    <property type="match status" value="1"/>
</dbReference>
<dbReference type="PANTHER" id="PTHR43900">
    <property type="entry name" value="GLUTATHIONE S-TRANSFERASE RHO"/>
    <property type="match status" value="1"/>
</dbReference>
<dbReference type="GO" id="GO:0009636">
    <property type="term" value="P:response to toxic substance"/>
    <property type="evidence" value="ECO:0007669"/>
    <property type="project" value="UniProtKB-ARBA"/>
</dbReference>
<dbReference type="Proteomes" id="UP000292082">
    <property type="component" value="Unassembled WGS sequence"/>
</dbReference>
<dbReference type="GO" id="GO:0004364">
    <property type="term" value="F:glutathione transferase activity"/>
    <property type="evidence" value="ECO:0007669"/>
    <property type="project" value="UniProtKB-EC"/>
</dbReference>
<dbReference type="PANTHER" id="PTHR43900:SF3">
    <property type="entry name" value="GLUTATHIONE S-TRANSFERASE RHO"/>
    <property type="match status" value="1"/>
</dbReference>
<dbReference type="Pfam" id="PF00043">
    <property type="entry name" value="GST_C"/>
    <property type="match status" value="1"/>
</dbReference>
<proteinExistence type="inferred from homology"/>
<feature type="domain" description="GST C-terminal" evidence="7">
    <location>
        <begin position="90"/>
        <end position="215"/>
    </location>
</feature>
<reference evidence="8 10" key="1">
    <citation type="submission" date="2019-01" db="EMBL/GenBank/DDBJ databases">
        <title>Draft genome sequences of three monokaryotic isolates of the white-rot basidiomycete fungus Dichomitus squalens.</title>
        <authorList>
            <consortium name="DOE Joint Genome Institute"/>
            <person name="Lopez S.C."/>
            <person name="Andreopoulos B."/>
            <person name="Pangilinan J."/>
            <person name="Lipzen A."/>
            <person name="Riley R."/>
            <person name="Ahrendt S."/>
            <person name="Ng V."/>
            <person name="Barry K."/>
            <person name="Daum C."/>
            <person name="Grigoriev I.V."/>
            <person name="Hilden K.S."/>
            <person name="Makela M.R."/>
            <person name="de Vries R.P."/>
        </authorList>
    </citation>
    <scope>NUCLEOTIDE SEQUENCE [LARGE SCALE GENOMIC DNA]</scope>
    <source>
        <strain evidence="9 10">CBS 464.89</strain>
        <strain evidence="8">OM18370.1</strain>
    </source>
</reference>
<dbReference type="InterPro" id="IPR040079">
    <property type="entry name" value="Glutathione_S-Trfase"/>
</dbReference>
<feature type="domain" description="GST N-terminal" evidence="6">
    <location>
        <begin position="1"/>
        <end position="82"/>
    </location>
</feature>
<comment type="similarity">
    <text evidence="1">Belongs to the GST superfamily. Phi family.</text>
</comment>
<organism evidence="8">
    <name type="scientific">Dichomitus squalens</name>
    <dbReference type="NCBI Taxonomy" id="114155"/>
    <lineage>
        <taxon>Eukaryota</taxon>
        <taxon>Fungi</taxon>
        <taxon>Dikarya</taxon>
        <taxon>Basidiomycota</taxon>
        <taxon>Agaricomycotina</taxon>
        <taxon>Agaricomycetes</taxon>
        <taxon>Polyporales</taxon>
        <taxon>Polyporaceae</taxon>
        <taxon>Dichomitus</taxon>
    </lineage>
</organism>
<dbReference type="Pfam" id="PF02798">
    <property type="entry name" value="GST_N"/>
    <property type="match status" value="1"/>
</dbReference>
<dbReference type="EMBL" id="ML145098">
    <property type="protein sequence ID" value="TBU61433.1"/>
    <property type="molecule type" value="Genomic_DNA"/>
</dbReference>
<evidence type="ECO:0000256" key="4">
    <source>
        <dbReference type="ARBA" id="ARBA00047960"/>
    </source>
</evidence>
<evidence type="ECO:0000256" key="1">
    <source>
        <dbReference type="ARBA" id="ARBA00010128"/>
    </source>
</evidence>
<keyword evidence="10" id="KW-1185">Reference proteome</keyword>
<dbReference type="SFLD" id="SFLDG00358">
    <property type="entry name" value="Main_(cytGST)"/>
    <property type="match status" value="1"/>
</dbReference>
<dbReference type="InterPro" id="IPR036249">
    <property type="entry name" value="Thioredoxin-like_sf"/>
</dbReference>
<comment type="catalytic activity">
    <reaction evidence="4">
        <text>RX + glutathione = an S-substituted glutathione + a halide anion + H(+)</text>
        <dbReference type="Rhea" id="RHEA:16437"/>
        <dbReference type="ChEBI" id="CHEBI:15378"/>
        <dbReference type="ChEBI" id="CHEBI:16042"/>
        <dbReference type="ChEBI" id="CHEBI:17792"/>
        <dbReference type="ChEBI" id="CHEBI:57925"/>
        <dbReference type="ChEBI" id="CHEBI:90779"/>
        <dbReference type="EC" id="2.5.1.18"/>
    </reaction>
</comment>
<dbReference type="FunFam" id="3.40.30.10:FF:000039">
    <property type="entry name" value="Glutathione S-transferase domain"/>
    <property type="match status" value="1"/>
</dbReference>
<name>A0A4Q9MSN7_9APHY</name>
<dbReference type="InterPro" id="IPR010987">
    <property type="entry name" value="Glutathione-S-Trfase_C-like"/>
</dbReference>
<dbReference type="GO" id="GO:0005737">
    <property type="term" value="C:cytoplasm"/>
    <property type="evidence" value="ECO:0007669"/>
    <property type="project" value="TreeGrafter"/>
</dbReference>
<keyword evidence="3 8" id="KW-0808">Transferase</keyword>
<dbReference type="STRING" id="114155.A0A4Q9MSN7"/>
<dbReference type="InterPro" id="IPR004045">
    <property type="entry name" value="Glutathione_S-Trfase_N"/>
</dbReference>
<evidence type="ECO:0000256" key="5">
    <source>
        <dbReference type="ARBA" id="ARBA00053259"/>
    </source>
</evidence>
<dbReference type="OrthoDB" id="249703at2759"/>
<protein>
    <recommendedName>
        <fullName evidence="2">glutathione transferase</fullName>
        <ecNumber evidence="2">2.5.1.18</ecNumber>
    </recommendedName>
</protein>
<dbReference type="Gene3D" id="1.20.1050.10">
    <property type="match status" value="1"/>
</dbReference>
<evidence type="ECO:0000256" key="2">
    <source>
        <dbReference type="ARBA" id="ARBA00012452"/>
    </source>
</evidence>
<comment type="function">
    <text evidence="5">May be involved in the conjugation of reduced glutathione to a wide number of exogenous and endogenous hydrophobic electrophiles and have a detoxification role against certain herbicides.</text>
</comment>
<dbReference type="PROSITE" id="PS50405">
    <property type="entry name" value="GST_CTER"/>
    <property type="match status" value="1"/>
</dbReference>
<dbReference type="AlphaFoldDB" id="A0A4Q9MSN7"/>
<sequence length="215" mass="23938">MVLKIHGTPYASCTKRVLTVVEELKIPHELVLVDVENRAHKSPEHLAHQPFGQIPYLEDDGFEIFESRAISRYLALKYGGIGKLIPPQSDVEATAKFEQAASVEAFDFDPLATKIVWEAVFHPGLGLPSDTAAIKAQTALLEGKMDGYEALLSKTKFLAGDEVSLADLFHLSYGSYLKDAGIDFLESPRWPSVARWWKEISSRPSWVKVNVPLVF</sequence>
<dbReference type="Proteomes" id="UP000292957">
    <property type="component" value="Unassembled WGS sequence"/>
</dbReference>